<keyword evidence="3" id="KW-1185">Reference proteome</keyword>
<reference evidence="2" key="1">
    <citation type="submission" date="2020-03" db="EMBL/GenBank/DDBJ databases">
        <authorList>
            <person name="Weist P."/>
        </authorList>
    </citation>
    <scope>NUCLEOTIDE SEQUENCE</scope>
</reference>
<sequence>MEELWNPAEENQPRCRRRKDREQMKDVASARRGEKQVPGVRRAAAIRTWHCGVDPAELCLYEKPQRASFMVAVFRKRRRGAGQNLKRELVALSRPHHPGVPTKAPTHPTSDPWERSWPQRGAGSESPEVVYYSGLHSGSEQFLHMQNGAASQKVFQGLEPFQPLTTMAVQMQSCDLGNSSYPAPFQATGEGDVVPRLRSQRFSSEFLSQHVWKKRQDLLASGHATAAVAIRSSRGRKNRFPLPLQPSQQLSLRIITSYQNASPARWTPTVPRATHSSEDLAIPEPDEVLEVGKAFPLLGSSASQQMLRHGPGNEPWESVCGRVNECRSVFAANTAPPSAAASLESSGPGCEEKSWETAEAAVVGSWDKG</sequence>
<dbReference type="Proteomes" id="UP001153269">
    <property type="component" value="Unassembled WGS sequence"/>
</dbReference>
<evidence type="ECO:0000313" key="2">
    <source>
        <dbReference type="EMBL" id="CAB1439024.1"/>
    </source>
</evidence>
<dbReference type="AlphaFoldDB" id="A0A9N7YVD3"/>
<name>A0A9N7YVD3_PLEPL</name>
<proteinExistence type="predicted"/>
<feature type="region of interest" description="Disordered" evidence="1">
    <location>
        <begin position="93"/>
        <end position="125"/>
    </location>
</feature>
<feature type="region of interest" description="Disordered" evidence="1">
    <location>
        <begin position="1"/>
        <end position="36"/>
    </location>
</feature>
<feature type="compositionally biased region" description="Basic and acidic residues" evidence="1">
    <location>
        <begin position="20"/>
        <end position="35"/>
    </location>
</feature>
<gene>
    <name evidence="2" type="ORF">PLEPLA_LOCUS26873</name>
</gene>
<comment type="caution">
    <text evidence="2">The sequence shown here is derived from an EMBL/GenBank/DDBJ whole genome shotgun (WGS) entry which is preliminary data.</text>
</comment>
<evidence type="ECO:0000313" key="3">
    <source>
        <dbReference type="Proteomes" id="UP001153269"/>
    </source>
</evidence>
<organism evidence="2 3">
    <name type="scientific">Pleuronectes platessa</name>
    <name type="common">European plaice</name>
    <dbReference type="NCBI Taxonomy" id="8262"/>
    <lineage>
        <taxon>Eukaryota</taxon>
        <taxon>Metazoa</taxon>
        <taxon>Chordata</taxon>
        <taxon>Craniata</taxon>
        <taxon>Vertebrata</taxon>
        <taxon>Euteleostomi</taxon>
        <taxon>Actinopterygii</taxon>
        <taxon>Neopterygii</taxon>
        <taxon>Teleostei</taxon>
        <taxon>Neoteleostei</taxon>
        <taxon>Acanthomorphata</taxon>
        <taxon>Carangaria</taxon>
        <taxon>Pleuronectiformes</taxon>
        <taxon>Pleuronectoidei</taxon>
        <taxon>Pleuronectidae</taxon>
        <taxon>Pleuronectes</taxon>
    </lineage>
</organism>
<dbReference type="EMBL" id="CADEAL010002224">
    <property type="protein sequence ID" value="CAB1439024.1"/>
    <property type="molecule type" value="Genomic_DNA"/>
</dbReference>
<protein>
    <submittedName>
        <fullName evidence="2">Uncharacterized protein</fullName>
    </submittedName>
</protein>
<accession>A0A9N7YVD3</accession>
<evidence type="ECO:0000256" key="1">
    <source>
        <dbReference type="SAM" id="MobiDB-lite"/>
    </source>
</evidence>